<accession>A0A0W7YVQ0</accession>
<sequence>MLHRWQADPTLNKWSRKHMVSINEFKGSSVGMEEKERNTPLQAQRRQVVNLQGVHVNRSILVRFRLSHSELLGCSIPEPAATRLQTDSPALRSGMRLAPALST</sequence>
<comment type="caution">
    <text evidence="1">The sequence shown here is derived from an EMBL/GenBank/DDBJ whole genome shotgun (WGS) entry which is preliminary data.</text>
</comment>
<dbReference type="Proteomes" id="UP000053300">
    <property type="component" value="Unassembled WGS sequence"/>
</dbReference>
<evidence type="ECO:0000313" key="1">
    <source>
        <dbReference type="EMBL" id="KUF39239.1"/>
    </source>
</evidence>
<proteinExistence type="predicted"/>
<keyword evidence="2" id="KW-1185">Reference proteome</keyword>
<reference evidence="1 2" key="1">
    <citation type="submission" date="2015-12" db="EMBL/GenBank/DDBJ databases">
        <title>Complete genome sequence of a multi-drug resistant strain Acidovorax sp. 12322-1.</title>
        <authorList>
            <person name="Ming D."/>
            <person name="Wang M."/>
            <person name="Hu S."/>
            <person name="Zhou Y."/>
            <person name="Jiang T."/>
        </authorList>
    </citation>
    <scope>NUCLEOTIDE SEQUENCE [LARGE SCALE GENOMIC DNA]</scope>
    <source>
        <strain evidence="1 2">12322-1</strain>
    </source>
</reference>
<evidence type="ECO:0000313" key="2">
    <source>
        <dbReference type="Proteomes" id="UP000053300"/>
    </source>
</evidence>
<organism evidence="1 2">
    <name type="scientific">Comamonas kerstersii</name>
    <dbReference type="NCBI Taxonomy" id="225992"/>
    <lineage>
        <taxon>Bacteria</taxon>
        <taxon>Pseudomonadati</taxon>
        <taxon>Pseudomonadota</taxon>
        <taxon>Betaproteobacteria</taxon>
        <taxon>Burkholderiales</taxon>
        <taxon>Comamonadaceae</taxon>
        <taxon>Comamonas</taxon>
    </lineage>
</organism>
<protein>
    <submittedName>
        <fullName evidence="1">Uncharacterized protein</fullName>
    </submittedName>
</protein>
<dbReference type="EMBL" id="LPXH01000037">
    <property type="protein sequence ID" value="KUF39239.1"/>
    <property type="molecule type" value="Genomic_DNA"/>
</dbReference>
<gene>
    <name evidence="1" type="ORF">AS359_01525</name>
</gene>
<name>A0A0W7YVQ0_9BURK</name>
<dbReference type="AlphaFoldDB" id="A0A0W7YVQ0"/>